<dbReference type="WBParaSite" id="JU765_v2.g20323.t1">
    <property type="protein sequence ID" value="JU765_v2.g20323.t1"/>
    <property type="gene ID" value="JU765_v2.g20323"/>
</dbReference>
<organism evidence="1 2">
    <name type="scientific">Panagrolaimus sp. JU765</name>
    <dbReference type="NCBI Taxonomy" id="591449"/>
    <lineage>
        <taxon>Eukaryota</taxon>
        <taxon>Metazoa</taxon>
        <taxon>Ecdysozoa</taxon>
        <taxon>Nematoda</taxon>
        <taxon>Chromadorea</taxon>
        <taxon>Rhabditida</taxon>
        <taxon>Tylenchina</taxon>
        <taxon>Panagrolaimomorpha</taxon>
        <taxon>Panagrolaimoidea</taxon>
        <taxon>Panagrolaimidae</taxon>
        <taxon>Panagrolaimus</taxon>
    </lineage>
</organism>
<protein>
    <submittedName>
        <fullName evidence="2">SnoaL-like domain-containing protein</fullName>
    </submittedName>
</protein>
<evidence type="ECO:0000313" key="2">
    <source>
        <dbReference type="WBParaSite" id="JU765_v2.g20323.t1"/>
    </source>
</evidence>
<sequence length="125" mass="14210">MGLSQQEIDEKLKKCQDEFAAVWATGSAEKLADLYHPHAVMVHAGHKSIYGRENIIATFKEFIASPSDFSVVADQNLEAGDGLYLIQKGRFVLSKDGKNEEFPYEQIFKREPDGSYLIYHDEFHL</sequence>
<reference evidence="2" key="1">
    <citation type="submission" date="2022-11" db="UniProtKB">
        <authorList>
            <consortium name="WormBaseParasite"/>
        </authorList>
    </citation>
    <scope>IDENTIFICATION</scope>
</reference>
<dbReference type="Proteomes" id="UP000887576">
    <property type="component" value="Unplaced"/>
</dbReference>
<proteinExistence type="predicted"/>
<name>A0AC34QXP3_9BILA</name>
<accession>A0AC34QXP3</accession>
<evidence type="ECO:0000313" key="1">
    <source>
        <dbReference type="Proteomes" id="UP000887576"/>
    </source>
</evidence>